<accession>A0A0A6US57</accession>
<dbReference type="SUPFAM" id="SSF90123">
    <property type="entry name" value="ABC transporter transmembrane region"/>
    <property type="match status" value="1"/>
</dbReference>
<keyword evidence="2 7" id="KW-0812">Transmembrane</keyword>
<keyword evidence="3" id="KW-0547">Nucleotide-binding</keyword>
<dbReference type="InterPro" id="IPR036640">
    <property type="entry name" value="ABC1_TM_sf"/>
</dbReference>
<gene>
    <name evidence="9" type="ORF">MB27_05305</name>
</gene>
<keyword evidence="6 7" id="KW-0472">Membrane</keyword>
<evidence type="ECO:0000259" key="8">
    <source>
        <dbReference type="PROSITE" id="PS50893"/>
    </source>
</evidence>
<dbReference type="eggNOG" id="COG1132">
    <property type="taxonomic scope" value="Bacteria"/>
</dbReference>
<feature type="transmembrane region" description="Helical" evidence="7">
    <location>
        <begin position="297"/>
        <end position="315"/>
    </location>
</feature>
<feature type="transmembrane region" description="Helical" evidence="7">
    <location>
        <begin position="271"/>
        <end position="291"/>
    </location>
</feature>
<evidence type="ECO:0000256" key="2">
    <source>
        <dbReference type="ARBA" id="ARBA00022692"/>
    </source>
</evidence>
<sequence>MRQWEIRRWWTRAAPAAEIARARARLLRLLLHARPVPTTALVALHLVNAVCPTLHALAVGHLILVAADASDDRRLLWASVLVAGLLLLDQMAWLLRQAVRDLVVRQIDGALRDTVRMLATSAPTLDRLETTEFHDLAARAVDGGISLARTRSPGTAAAGQLLVVFRMLAAVSATVLVATRFPVLAMALLTVSLVGRAIVRRQWIRLIDILDADVEGQRRMFYLSELAVTGAAKEVRMLGLAYWVSARFRATAISVYAPAWRELWGVLRRQWLTLFLATSSAVAALAVPAAAVLSGELSSGALVTYVLAAMGILAMSGMGHEAYDIEYGLRGMTAAEQLTAAHATTRPATTTLLPAPETPPVIRFEGVSFTHPGADRPTIDGLCLTLWPGQTVALVGRNGVGKTTFVKLLSGLYAPQAGRITVDGVDVAEVEPALWRSRLAVLFQEFNQYPASLADNVALASPEHLGDVPAIRDALGRAGLADLPERLPHGLDTLLWHEGAGGTNLSGGQWQRVALARALFAVNAGRRVLVLDEPTAHLDVRAEAEFHAEVVSSVQETTTLLISHRLSTVRPADRILLLDGGRIVEDGTHDELMALDGEYARYFRLQAETFATPGSLESRRSR</sequence>
<proteinExistence type="predicted"/>
<comment type="caution">
    <text evidence="9">The sequence shown here is derived from an EMBL/GenBank/DDBJ whole genome shotgun (WGS) entry which is preliminary data.</text>
</comment>
<evidence type="ECO:0000313" key="9">
    <source>
        <dbReference type="EMBL" id="KHD78266.1"/>
    </source>
</evidence>
<keyword evidence="5 7" id="KW-1133">Transmembrane helix</keyword>
<feature type="transmembrane region" description="Helical" evidence="7">
    <location>
        <begin position="156"/>
        <end position="175"/>
    </location>
</feature>
<evidence type="ECO:0000256" key="3">
    <source>
        <dbReference type="ARBA" id="ARBA00022741"/>
    </source>
</evidence>
<evidence type="ECO:0000256" key="7">
    <source>
        <dbReference type="SAM" id="Phobius"/>
    </source>
</evidence>
<dbReference type="Pfam" id="PF00005">
    <property type="entry name" value="ABC_tran"/>
    <property type="match status" value="1"/>
</dbReference>
<reference evidence="9 10" key="1">
    <citation type="submission" date="2014-10" db="EMBL/GenBank/DDBJ databases">
        <title>Draft genome sequence of Actinoplanes utahensis NRRL 12052.</title>
        <authorList>
            <person name="Velasco-Bucheli B."/>
            <person name="del Cerro C."/>
            <person name="Hormigo D."/>
            <person name="Garcia J.L."/>
            <person name="Acebal C."/>
            <person name="Arroyo M."/>
            <person name="de la Mata I."/>
        </authorList>
    </citation>
    <scope>NUCLEOTIDE SEQUENCE [LARGE SCALE GENOMIC DNA]</scope>
    <source>
        <strain evidence="9 10">NRRL 12052</strain>
    </source>
</reference>
<dbReference type="GO" id="GO:0005524">
    <property type="term" value="F:ATP binding"/>
    <property type="evidence" value="ECO:0007669"/>
    <property type="project" value="UniProtKB-KW"/>
</dbReference>
<feature type="transmembrane region" description="Helical" evidence="7">
    <location>
        <begin position="40"/>
        <end position="63"/>
    </location>
</feature>
<dbReference type="SMART" id="SM00382">
    <property type="entry name" value="AAA"/>
    <property type="match status" value="1"/>
</dbReference>
<dbReference type="GO" id="GO:0005886">
    <property type="term" value="C:plasma membrane"/>
    <property type="evidence" value="ECO:0007669"/>
    <property type="project" value="UniProtKB-SubCell"/>
</dbReference>
<organism evidence="9 10">
    <name type="scientific">Actinoplanes utahensis</name>
    <dbReference type="NCBI Taxonomy" id="1869"/>
    <lineage>
        <taxon>Bacteria</taxon>
        <taxon>Bacillati</taxon>
        <taxon>Actinomycetota</taxon>
        <taxon>Actinomycetes</taxon>
        <taxon>Micromonosporales</taxon>
        <taxon>Micromonosporaceae</taxon>
        <taxon>Actinoplanes</taxon>
    </lineage>
</organism>
<dbReference type="InterPro" id="IPR017871">
    <property type="entry name" value="ABC_transporter-like_CS"/>
</dbReference>
<dbReference type="InterPro" id="IPR027417">
    <property type="entry name" value="P-loop_NTPase"/>
</dbReference>
<dbReference type="PROSITE" id="PS50893">
    <property type="entry name" value="ABC_TRANSPORTER_2"/>
    <property type="match status" value="1"/>
</dbReference>
<dbReference type="EMBL" id="JRTT01000005">
    <property type="protein sequence ID" value="KHD78266.1"/>
    <property type="molecule type" value="Genomic_DNA"/>
</dbReference>
<name>A0A0A6US57_ACTUT</name>
<dbReference type="AlphaFoldDB" id="A0A0A6US57"/>
<dbReference type="PROSITE" id="PS00211">
    <property type="entry name" value="ABC_TRANSPORTER_1"/>
    <property type="match status" value="1"/>
</dbReference>
<dbReference type="InterPro" id="IPR003439">
    <property type="entry name" value="ABC_transporter-like_ATP-bd"/>
</dbReference>
<protein>
    <recommendedName>
        <fullName evidence="8">ABC transporter domain-containing protein</fullName>
    </recommendedName>
</protein>
<dbReference type="InterPro" id="IPR003593">
    <property type="entry name" value="AAA+_ATPase"/>
</dbReference>
<dbReference type="Gene3D" id="1.20.1560.10">
    <property type="entry name" value="ABC transporter type 1, transmembrane domain"/>
    <property type="match status" value="1"/>
</dbReference>
<dbReference type="InterPro" id="IPR039421">
    <property type="entry name" value="Type_1_exporter"/>
</dbReference>
<dbReference type="PANTHER" id="PTHR24221">
    <property type="entry name" value="ATP-BINDING CASSETTE SUB-FAMILY B"/>
    <property type="match status" value="1"/>
</dbReference>
<evidence type="ECO:0000313" key="10">
    <source>
        <dbReference type="Proteomes" id="UP000054537"/>
    </source>
</evidence>
<feature type="transmembrane region" description="Helical" evidence="7">
    <location>
        <begin position="75"/>
        <end position="95"/>
    </location>
</feature>
<dbReference type="SUPFAM" id="SSF52540">
    <property type="entry name" value="P-loop containing nucleoside triphosphate hydrolases"/>
    <property type="match status" value="1"/>
</dbReference>
<dbReference type="STRING" id="1869.MB27_05305"/>
<dbReference type="PANTHER" id="PTHR24221:SF654">
    <property type="entry name" value="ATP-BINDING CASSETTE SUB-FAMILY B MEMBER 6"/>
    <property type="match status" value="1"/>
</dbReference>
<keyword evidence="4" id="KW-0067">ATP-binding</keyword>
<comment type="subcellular location">
    <subcellularLocation>
        <location evidence="1">Cell membrane</location>
        <topology evidence="1">Multi-pass membrane protein</topology>
    </subcellularLocation>
</comment>
<dbReference type="Gene3D" id="3.40.50.300">
    <property type="entry name" value="P-loop containing nucleotide triphosphate hydrolases"/>
    <property type="match status" value="1"/>
</dbReference>
<dbReference type="GO" id="GO:0034040">
    <property type="term" value="F:ATPase-coupled lipid transmembrane transporter activity"/>
    <property type="evidence" value="ECO:0007669"/>
    <property type="project" value="TreeGrafter"/>
</dbReference>
<dbReference type="GO" id="GO:0016887">
    <property type="term" value="F:ATP hydrolysis activity"/>
    <property type="evidence" value="ECO:0007669"/>
    <property type="project" value="InterPro"/>
</dbReference>
<evidence type="ECO:0000256" key="1">
    <source>
        <dbReference type="ARBA" id="ARBA00004651"/>
    </source>
</evidence>
<feature type="transmembrane region" description="Helical" evidence="7">
    <location>
        <begin position="181"/>
        <end position="199"/>
    </location>
</feature>
<feature type="domain" description="ABC transporter" evidence="8">
    <location>
        <begin position="362"/>
        <end position="605"/>
    </location>
</feature>
<evidence type="ECO:0000256" key="4">
    <source>
        <dbReference type="ARBA" id="ARBA00022840"/>
    </source>
</evidence>
<dbReference type="Proteomes" id="UP000054537">
    <property type="component" value="Unassembled WGS sequence"/>
</dbReference>
<keyword evidence="10" id="KW-1185">Reference proteome</keyword>
<evidence type="ECO:0000256" key="5">
    <source>
        <dbReference type="ARBA" id="ARBA00022989"/>
    </source>
</evidence>
<evidence type="ECO:0000256" key="6">
    <source>
        <dbReference type="ARBA" id="ARBA00023136"/>
    </source>
</evidence>